<sequence length="186" mass="21498">MSASAFIDHHSSSSRSHEQELLPPQIPKPNMTKHGLTNKFIQGAFEVDYYLLKTKNWQYITISAVIKALRNACEDPLKRYRSEIEPQIRSFAHQNADLKNQIYNEFVQNLQNGNFEDDLRAILFDMLESTEEEERWLFQWIVAIIIKSWRRKEATASSTDAESSSAAEKIGSPDPRKKPLAIDERT</sequence>
<evidence type="ECO:0000313" key="3">
    <source>
        <dbReference type="Proteomes" id="UP000479691"/>
    </source>
</evidence>
<feature type="region of interest" description="Disordered" evidence="1">
    <location>
        <begin position="1"/>
        <end position="32"/>
    </location>
</feature>
<name>A0A7C8PZU2_ORBOL</name>
<protein>
    <submittedName>
        <fullName evidence="2">Uncharacterized protein</fullName>
    </submittedName>
</protein>
<organism evidence="2 3">
    <name type="scientific">Orbilia oligospora</name>
    <name type="common">Nematode-trapping fungus</name>
    <name type="synonym">Arthrobotrys oligospora</name>
    <dbReference type="NCBI Taxonomy" id="2813651"/>
    <lineage>
        <taxon>Eukaryota</taxon>
        <taxon>Fungi</taxon>
        <taxon>Dikarya</taxon>
        <taxon>Ascomycota</taxon>
        <taxon>Pezizomycotina</taxon>
        <taxon>Orbiliomycetes</taxon>
        <taxon>Orbiliales</taxon>
        <taxon>Orbiliaceae</taxon>
        <taxon>Orbilia</taxon>
    </lineage>
</organism>
<dbReference type="Proteomes" id="UP000479691">
    <property type="component" value="Unassembled WGS sequence"/>
</dbReference>
<feature type="compositionally biased region" description="Basic and acidic residues" evidence="1">
    <location>
        <begin position="174"/>
        <end position="186"/>
    </location>
</feature>
<accession>A0A7C8PZU2</accession>
<comment type="caution">
    <text evidence="2">The sequence shown here is derived from an EMBL/GenBank/DDBJ whole genome shotgun (WGS) entry which is preliminary data.</text>
</comment>
<evidence type="ECO:0000313" key="2">
    <source>
        <dbReference type="EMBL" id="KAF3186373.1"/>
    </source>
</evidence>
<dbReference type="AlphaFoldDB" id="A0A7C8PZU2"/>
<feature type="compositionally biased region" description="Low complexity" evidence="1">
    <location>
        <begin position="155"/>
        <end position="168"/>
    </location>
</feature>
<gene>
    <name evidence="2" type="ORF">TWF788_003238</name>
</gene>
<evidence type="ECO:0000256" key="1">
    <source>
        <dbReference type="SAM" id="MobiDB-lite"/>
    </source>
</evidence>
<dbReference type="EMBL" id="JAABOE010000017">
    <property type="protein sequence ID" value="KAF3186373.1"/>
    <property type="molecule type" value="Genomic_DNA"/>
</dbReference>
<reference evidence="2 3" key="1">
    <citation type="submission" date="2019-06" db="EMBL/GenBank/DDBJ databases">
        <authorList>
            <person name="Palmer J.M."/>
        </authorList>
    </citation>
    <scope>NUCLEOTIDE SEQUENCE [LARGE SCALE GENOMIC DNA]</scope>
    <source>
        <strain evidence="2 3">TWF788</strain>
    </source>
</reference>
<feature type="compositionally biased region" description="Basic and acidic residues" evidence="1">
    <location>
        <begin position="7"/>
        <end position="20"/>
    </location>
</feature>
<proteinExistence type="predicted"/>
<feature type="region of interest" description="Disordered" evidence="1">
    <location>
        <begin position="155"/>
        <end position="186"/>
    </location>
</feature>